<keyword evidence="1" id="KW-0472">Membrane</keyword>
<evidence type="ECO:0008006" key="3">
    <source>
        <dbReference type="Google" id="ProtNLM"/>
    </source>
</evidence>
<protein>
    <recommendedName>
        <fullName evidence="3">Fibronectin type-III domain-containing protein</fullName>
    </recommendedName>
</protein>
<gene>
    <name evidence="2" type="ORF">S01H1_73091</name>
</gene>
<name>X0WYL9_9ZZZZ</name>
<sequence>DSMNMSFYVDDTIFETYYNIANNTIVESSNLSLDYSRIYSWYVVVQDETYTVFSDTFIFSTESEPEPIIPNTSPEKPILISPDNNSINISKFTRLKSHVNDLDDDFLYVSFYWENNSEIQSLFSITNYTIQTSMLNLEYNTTYSWYVVVTDFIDFNISDIYTFRTEIEVIDLDVIISPVTEPDYSILFIGICLAILIFVLEFFSEKLKIKRNKLLYTVELALIILVIFIMIFLKLG</sequence>
<proteinExistence type="predicted"/>
<reference evidence="2" key="1">
    <citation type="journal article" date="2014" name="Front. Microbiol.">
        <title>High frequency of phylogenetically diverse reductive dehalogenase-homologous genes in deep subseafloor sedimentary metagenomes.</title>
        <authorList>
            <person name="Kawai M."/>
            <person name="Futagami T."/>
            <person name="Toyoda A."/>
            <person name="Takaki Y."/>
            <person name="Nishi S."/>
            <person name="Hori S."/>
            <person name="Arai W."/>
            <person name="Tsubouchi T."/>
            <person name="Morono Y."/>
            <person name="Uchiyama I."/>
            <person name="Ito T."/>
            <person name="Fujiyama A."/>
            <person name="Inagaki F."/>
            <person name="Takami H."/>
        </authorList>
    </citation>
    <scope>NUCLEOTIDE SEQUENCE</scope>
    <source>
        <strain evidence="2">Expedition CK06-06</strain>
    </source>
</reference>
<feature type="non-terminal residue" evidence="2">
    <location>
        <position position="1"/>
    </location>
</feature>
<organism evidence="2">
    <name type="scientific">marine sediment metagenome</name>
    <dbReference type="NCBI Taxonomy" id="412755"/>
    <lineage>
        <taxon>unclassified sequences</taxon>
        <taxon>metagenomes</taxon>
        <taxon>ecological metagenomes</taxon>
    </lineage>
</organism>
<evidence type="ECO:0000256" key="1">
    <source>
        <dbReference type="SAM" id="Phobius"/>
    </source>
</evidence>
<comment type="caution">
    <text evidence="2">The sequence shown here is derived from an EMBL/GenBank/DDBJ whole genome shotgun (WGS) entry which is preliminary data.</text>
</comment>
<dbReference type="EMBL" id="BARS01048818">
    <property type="protein sequence ID" value="GAG28317.1"/>
    <property type="molecule type" value="Genomic_DNA"/>
</dbReference>
<keyword evidence="1" id="KW-1133">Transmembrane helix</keyword>
<feature type="transmembrane region" description="Helical" evidence="1">
    <location>
        <begin position="184"/>
        <end position="203"/>
    </location>
</feature>
<dbReference type="AlphaFoldDB" id="X0WYL9"/>
<evidence type="ECO:0000313" key="2">
    <source>
        <dbReference type="EMBL" id="GAG28317.1"/>
    </source>
</evidence>
<accession>X0WYL9</accession>
<feature type="transmembrane region" description="Helical" evidence="1">
    <location>
        <begin position="215"/>
        <end position="233"/>
    </location>
</feature>
<keyword evidence="1" id="KW-0812">Transmembrane</keyword>